<evidence type="ECO:0000256" key="1">
    <source>
        <dbReference type="ARBA" id="ARBA00006295"/>
    </source>
</evidence>
<evidence type="ECO:0000259" key="3">
    <source>
        <dbReference type="SMART" id="SM00470"/>
    </source>
</evidence>
<reference evidence="4 5" key="1">
    <citation type="submission" date="2021-03" db="EMBL/GenBank/DDBJ databases">
        <title>The complete genome sequence of Acetobacter sacchari TBRC 11175.</title>
        <authorList>
            <person name="Charoenyingcharoen P."/>
            <person name="Yukphan P."/>
        </authorList>
    </citation>
    <scope>NUCLEOTIDE SEQUENCE [LARGE SCALE GENOMIC DNA]</scope>
    <source>
        <strain evidence="4 5">TBRC 11175</strain>
    </source>
</reference>
<dbReference type="SUPFAM" id="SSF110849">
    <property type="entry name" value="ParB/Sulfiredoxin"/>
    <property type="match status" value="1"/>
</dbReference>
<dbReference type="InterPro" id="IPR050336">
    <property type="entry name" value="Chromosome_partition/occlusion"/>
</dbReference>
<evidence type="ECO:0000256" key="2">
    <source>
        <dbReference type="SAM" id="MobiDB-lite"/>
    </source>
</evidence>
<comment type="caution">
    <text evidence="4">The sequence shown here is derived from an EMBL/GenBank/DDBJ whole genome shotgun (WGS) entry which is preliminary data.</text>
</comment>
<organism evidence="4 5">
    <name type="scientific">Acetobacter sacchari</name>
    <dbReference type="NCBI Taxonomy" id="2661687"/>
    <lineage>
        <taxon>Bacteria</taxon>
        <taxon>Pseudomonadati</taxon>
        <taxon>Pseudomonadota</taxon>
        <taxon>Alphaproteobacteria</taxon>
        <taxon>Acetobacterales</taxon>
        <taxon>Acetobacteraceae</taxon>
        <taxon>Acetobacter</taxon>
    </lineage>
</organism>
<dbReference type="SUPFAM" id="SSF109709">
    <property type="entry name" value="KorB DNA-binding domain-like"/>
    <property type="match status" value="1"/>
</dbReference>
<feature type="region of interest" description="Disordered" evidence="2">
    <location>
        <begin position="548"/>
        <end position="605"/>
    </location>
</feature>
<protein>
    <submittedName>
        <fullName evidence="4">ParB/RepB/Spo0J family partition protein</fullName>
    </submittedName>
</protein>
<evidence type="ECO:0000313" key="5">
    <source>
        <dbReference type="Proteomes" id="UP000664771"/>
    </source>
</evidence>
<comment type="similarity">
    <text evidence="1">Belongs to the ParB family.</text>
</comment>
<feature type="region of interest" description="Disordered" evidence="2">
    <location>
        <begin position="1"/>
        <end position="25"/>
    </location>
</feature>
<dbReference type="Gene3D" id="1.10.10.2830">
    <property type="match status" value="1"/>
</dbReference>
<feature type="domain" description="ParB-like N-terminal" evidence="3">
    <location>
        <begin position="4"/>
        <end position="95"/>
    </location>
</feature>
<feature type="compositionally biased region" description="Basic and acidic residues" evidence="2">
    <location>
        <begin position="1"/>
        <end position="10"/>
    </location>
</feature>
<proteinExistence type="inferred from homology"/>
<name>A0ABS3LWJ4_9PROT</name>
<evidence type="ECO:0000313" key="4">
    <source>
        <dbReference type="EMBL" id="MBO1360265.1"/>
    </source>
</evidence>
<feature type="compositionally biased region" description="Acidic residues" evidence="2">
    <location>
        <begin position="556"/>
        <end position="593"/>
    </location>
</feature>
<dbReference type="RefSeq" id="WP_207881544.1">
    <property type="nucleotide sequence ID" value="NZ_JAFVMF010000010.1"/>
</dbReference>
<dbReference type="PANTHER" id="PTHR33375:SF1">
    <property type="entry name" value="CHROMOSOME-PARTITIONING PROTEIN PARB-RELATED"/>
    <property type="match status" value="1"/>
</dbReference>
<dbReference type="Pfam" id="PF02195">
    <property type="entry name" value="ParB_N"/>
    <property type="match status" value="1"/>
</dbReference>
<dbReference type="InterPro" id="IPR036086">
    <property type="entry name" value="ParB/Sulfiredoxin_sf"/>
</dbReference>
<dbReference type="EMBL" id="JAFVMF010000010">
    <property type="protein sequence ID" value="MBO1360265.1"/>
    <property type="molecule type" value="Genomic_DNA"/>
</dbReference>
<dbReference type="PANTHER" id="PTHR33375">
    <property type="entry name" value="CHROMOSOME-PARTITIONING PROTEIN PARB-RELATED"/>
    <property type="match status" value="1"/>
</dbReference>
<accession>A0ABS3LWJ4</accession>
<dbReference type="Gene3D" id="3.90.1530.10">
    <property type="entry name" value="Conserved hypothetical protein from pyrococcus furiosus pfu- 392566-001, ParB domain"/>
    <property type="match status" value="1"/>
</dbReference>
<keyword evidence="5" id="KW-1185">Reference proteome</keyword>
<gene>
    <name evidence="4" type="ORF">J2D73_10750</name>
</gene>
<sequence>MELRRVDPKTLHPNPENPRRFEVSPEEDQRIALNIKALGVLQPPVVREMEDGRLVIIFGHRRTRGAIMAKLKEIDVLVTSADVKLDNLASGSENIVRVAMSEPDMWRYAVRLREEYKYSEAQVCKTLMVTPAYLKRLALLAKLHPPILDAIEKGIGPDARSLRTIASASLGEQENAWREMFAECVEGDADAAFYVMTLETLAEDDSFWRDLAYHLSQNRYFPANARFDDAIAKLCGLVWQEDLFGEGGKDNRYTEDAIAFRAAQEHWLAHCLPEGGVFMTCNEHGAAVVPPGYKRLWGYEEPQPDDTVGYALNDETLAIVETKIRVDKSARRAADGDQSGDLDTFTAPLPAPAARADISKTGVGLIGDMRTQALHGALDAARETVDPWTLVAGLILAFAGDNISISNSYGRVAEQVAHTLFPEGYLVRDEQAIRENAVAVLKAVANCSEAYGAGSGQPARVMGLLFNAEAHLPNMAFEDFLKTFSKQGIAKAVEAEGLEAQATGKLMRAALIEKTGEGRWVHPAAAFDAGLAKWKTDGERAAQRLAAGDARRASYAEDDEGDDDADAPLDAEEDGEGVEIDENPDDGDVELAGEPEQQSPEQFMRDHFEVVAVR</sequence>
<dbReference type="SMART" id="SM00470">
    <property type="entry name" value="ParB"/>
    <property type="match status" value="1"/>
</dbReference>
<dbReference type="InterPro" id="IPR004437">
    <property type="entry name" value="ParB/RepB/Spo0J"/>
</dbReference>
<dbReference type="NCBIfam" id="TIGR00180">
    <property type="entry name" value="parB_part"/>
    <property type="match status" value="1"/>
</dbReference>
<dbReference type="InterPro" id="IPR003115">
    <property type="entry name" value="ParB_N"/>
</dbReference>
<dbReference type="Proteomes" id="UP000664771">
    <property type="component" value="Unassembled WGS sequence"/>
</dbReference>